<organism evidence="2 3">
    <name type="scientific">Romanomermis culicivorax</name>
    <name type="common">Nematode worm</name>
    <dbReference type="NCBI Taxonomy" id="13658"/>
    <lineage>
        <taxon>Eukaryota</taxon>
        <taxon>Metazoa</taxon>
        <taxon>Ecdysozoa</taxon>
        <taxon>Nematoda</taxon>
        <taxon>Enoplea</taxon>
        <taxon>Dorylaimia</taxon>
        <taxon>Mermithida</taxon>
        <taxon>Mermithoidea</taxon>
        <taxon>Mermithidae</taxon>
        <taxon>Romanomermis</taxon>
    </lineage>
</organism>
<feature type="compositionally biased region" description="Basic and acidic residues" evidence="1">
    <location>
        <begin position="81"/>
        <end position="96"/>
    </location>
</feature>
<dbReference type="Proteomes" id="UP000887565">
    <property type="component" value="Unplaced"/>
</dbReference>
<sequence length="110" mass="12989">MEQESKLFRTVWLELCHSAETPKDDLAVTQQPKDVLMPARRMFPPPPPDYQGAPEKPQPQLQPQQQLLQQYETPHQPLPRTGDRQQEMEAPIKRETLPYFKNHQVENKYE</sequence>
<evidence type="ECO:0000313" key="3">
    <source>
        <dbReference type="WBParaSite" id="nRc.2.0.1.t31306-RA"/>
    </source>
</evidence>
<feature type="region of interest" description="Disordered" evidence="1">
    <location>
        <begin position="19"/>
        <end position="110"/>
    </location>
</feature>
<keyword evidence="2" id="KW-1185">Reference proteome</keyword>
<reference evidence="3" key="1">
    <citation type="submission" date="2022-11" db="UniProtKB">
        <authorList>
            <consortium name="WormBaseParasite"/>
        </authorList>
    </citation>
    <scope>IDENTIFICATION</scope>
</reference>
<name>A0A915JXX4_ROMCU</name>
<evidence type="ECO:0000256" key="1">
    <source>
        <dbReference type="SAM" id="MobiDB-lite"/>
    </source>
</evidence>
<accession>A0A915JXX4</accession>
<protein>
    <submittedName>
        <fullName evidence="3">Uncharacterized protein</fullName>
    </submittedName>
</protein>
<evidence type="ECO:0000313" key="2">
    <source>
        <dbReference type="Proteomes" id="UP000887565"/>
    </source>
</evidence>
<dbReference type="AlphaFoldDB" id="A0A915JXX4"/>
<proteinExistence type="predicted"/>
<feature type="compositionally biased region" description="Low complexity" evidence="1">
    <location>
        <begin position="58"/>
        <end position="70"/>
    </location>
</feature>
<dbReference type="WBParaSite" id="nRc.2.0.1.t31306-RA">
    <property type="protein sequence ID" value="nRc.2.0.1.t31306-RA"/>
    <property type="gene ID" value="nRc.2.0.1.g31306"/>
</dbReference>